<feature type="signal peptide" evidence="5">
    <location>
        <begin position="1"/>
        <end position="24"/>
    </location>
</feature>
<evidence type="ECO:0000256" key="3">
    <source>
        <dbReference type="ARBA" id="ARBA00023315"/>
    </source>
</evidence>
<dbReference type="Proteomes" id="UP000031516">
    <property type="component" value="Unassembled WGS sequence"/>
</dbReference>
<evidence type="ECO:0000256" key="2">
    <source>
        <dbReference type="ARBA" id="ARBA00022679"/>
    </source>
</evidence>
<proteinExistence type="inferred from homology"/>
<keyword evidence="2" id="KW-0808">Transferase</keyword>
<feature type="domain" description="Phospholipid/glycerol acyltransferase" evidence="6">
    <location>
        <begin position="55"/>
        <end position="210"/>
    </location>
</feature>
<dbReference type="InterPro" id="IPR002123">
    <property type="entry name" value="Plipid/glycerol_acylTrfase"/>
</dbReference>
<dbReference type="Pfam" id="PF16076">
    <property type="entry name" value="Acyltransf_C"/>
    <property type="match status" value="1"/>
</dbReference>
<dbReference type="GO" id="GO:0036149">
    <property type="term" value="P:phosphatidylinositol acyl-chain remodeling"/>
    <property type="evidence" value="ECO:0007669"/>
    <property type="project" value="TreeGrafter"/>
</dbReference>
<dbReference type="EMBL" id="CCBQ010000012">
    <property type="protein sequence ID" value="CDO92300.1"/>
    <property type="molecule type" value="Genomic_DNA"/>
</dbReference>
<comment type="caution">
    <text evidence="7">The sequence shown here is derived from an EMBL/GenBank/DDBJ whole genome shotgun (WGS) entry which is preliminary data.</text>
</comment>
<dbReference type="InterPro" id="IPR032098">
    <property type="entry name" value="Acyltransf_C"/>
</dbReference>
<dbReference type="OrthoDB" id="189226at2759"/>
<keyword evidence="8" id="KW-1185">Reference proteome</keyword>
<keyword evidence="4" id="KW-0812">Transmembrane</keyword>
<dbReference type="AlphaFoldDB" id="A0A0A8KZY7"/>
<accession>A0A0A8KZY7</accession>
<gene>
    <name evidence="7" type="ORF">KLDO_g620</name>
</gene>
<keyword evidence="3" id="KW-0012">Acyltransferase</keyword>
<feature type="transmembrane region" description="Helical" evidence="4">
    <location>
        <begin position="318"/>
        <end position="341"/>
    </location>
</feature>
<dbReference type="GO" id="GO:0005783">
    <property type="term" value="C:endoplasmic reticulum"/>
    <property type="evidence" value="ECO:0007669"/>
    <property type="project" value="TreeGrafter"/>
</dbReference>
<evidence type="ECO:0000256" key="4">
    <source>
        <dbReference type="SAM" id="Phobius"/>
    </source>
</evidence>
<sequence>MNLTKKRFILLLVTILSIVAPSTVRITTENASIPKGTIFMNHQQGRLMSKAHPNAVVIANHQIYTDWVFLWWLAYVSDLAGSVYIMLKKSLASIPLLGTGMKNYNFIFMNRKWDQDKINLANKLDEMDLNARGVGRINGNSPISGTEQGKYVWDESKVQNTDNKWPYWFILFPEGTNLSAGTRAKNKEFAEKSGLSSFQHVLLPRTTGLQFCLQKLQKSCDFVYDVTIAYSGVKANEYGQDIYRLGNILLKGKAPKLVDIYVRAIKLEDIPLYDNDKFHDWLFQVWKEKDELLDKYYKTESFQLDPELNYSVTGPCKVSILSVASILLFPVLTLLPILYLLSKKVGVF</sequence>
<dbReference type="GO" id="GO:0016746">
    <property type="term" value="F:acyltransferase activity"/>
    <property type="evidence" value="ECO:0007669"/>
    <property type="project" value="UniProtKB-KW"/>
</dbReference>
<evidence type="ECO:0000313" key="7">
    <source>
        <dbReference type="EMBL" id="CDO92300.1"/>
    </source>
</evidence>
<protein>
    <submittedName>
        <fullName evidence="7">WGS project CCBQ000000000 data, contig 00016</fullName>
    </submittedName>
</protein>
<dbReference type="SMART" id="SM00563">
    <property type="entry name" value="PlsC"/>
    <property type="match status" value="1"/>
</dbReference>
<dbReference type="SUPFAM" id="SSF69593">
    <property type="entry name" value="Glycerol-3-phosphate (1)-acyltransferase"/>
    <property type="match status" value="1"/>
</dbReference>
<keyword evidence="4" id="KW-1133">Transmembrane helix</keyword>
<evidence type="ECO:0000256" key="1">
    <source>
        <dbReference type="ARBA" id="ARBA00008655"/>
    </source>
</evidence>
<dbReference type="Pfam" id="PF01553">
    <property type="entry name" value="Acyltransferase"/>
    <property type="match status" value="1"/>
</dbReference>
<dbReference type="PANTHER" id="PTHR10983">
    <property type="entry name" value="1-ACYLGLYCEROL-3-PHOSPHATE ACYLTRANSFERASE-RELATED"/>
    <property type="match status" value="1"/>
</dbReference>
<evidence type="ECO:0000313" key="8">
    <source>
        <dbReference type="Proteomes" id="UP000031516"/>
    </source>
</evidence>
<evidence type="ECO:0000259" key="6">
    <source>
        <dbReference type="SMART" id="SM00563"/>
    </source>
</evidence>
<reference evidence="7 8" key="1">
    <citation type="submission" date="2014-03" db="EMBL/GenBank/DDBJ databases">
        <title>The genome of Kluyveromyces dobzhanskii.</title>
        <authorList>
            <person name="Nystedt B."/>
            <person name="Astrom S."/>
        </authorList>
    </citation>
    <scope>NUCLEOTIDE SEQUENCE [LARGE SCALE GENOMIC DNA]</scope>
    <source>
        <strain evidence="7 8">CBS 2104</strain>
    </source>
</reference>
<comment type="similarity">
    <text evidence="1">Belongs to the 1-acyl-sn-glycerol-3-phosphate acyltransferase family.</text>
</comment>
<dbReference type="CDD" id="cd07990">
    <property type="entry name" value="LPLAT_LCLAT1-like"/>
    <property type="match status" value="1"/>
</dbReference>
<keyword evidence="5" id="KW-0732">Signal</keyword>
<keyword evidence="4" id="KW-0472">Membrane</keyword>
<dbReference type="PANTHER" id="PTHR10983:SF16">
    <property type="entry name" value="LYSOCARDIOLIPIN ACYLTRANSFERASE 1"/>
    <property type="match status" value="1"/>
</dbReference>
<evidence type="ECO:0000256" key="5">
    <source>
        <dbReference type="SAM" id="SignalP"/>
    </source>
</evidence>
<name>A0A0A8KZY7_9SACH</name>
<feature type="chain" id="PRO_5002038694" evidence="5">
    <location>
        <begin position="25"/>
        <end position="348"/>
    </location>
</feature>
<organism evidence="7 8">
    <name type="scientific">Kluyveromyces dobzhanskii CBS 2104</name>
    <dbReference type="NCBI Taxonomy" id="1427455"/>
    <lineage>
        <taxon>Eukaryota</taxon>
        <taxon>Fungi</taxon>
        <taxon>Dikarya</taxon>
        <taxon>Ascomycota</taxon>
        <taxon>Saccharomycotina</taxon>
        <taxon>Saccharomycetes</taxon>
        <taxon>Saccharomycetales</taxon>
        <taxon>Saccharomycetaceae</taxon>
        <taxon>Kluyveromyces</taxon>
    </lineage>
</organism>